<evidence type="ECO:0000256" key="1">
    <source>
        <dbReference type="ARBA" id="ARBA00003330"/>
    </source>
</evidence>
<evidence type="ECO:0000256" key="9">
    <source>
        <dbReference type="ARBA" id="ARBA00038489"/>
    </source>
</evidence>
<dbReference type="OrthoDB" id="9809746at2"/>
<dbReference type="GO" id="GO:0045454">
    <property type="term" value="P:cell redox homeostasis"/>
    <property type="evidence" value="ECO:0007669"/>
    <property type="project" value="TreeGrafter"/>
</dbReference>
<keyword evidence="7" id="KW-0676">Redox-active center</keyword>
<evidence type="ECO:0000256" key="7">
    <source>
        <dbReference type="ARBA" id="ARBA00023284"/>
    </source>
</evidence>
<dbReference type="CDD" id="cd02970">
    <property type="entry name" value="PRX_like2"/>
    <property type="match status" value="1"/>
</dbReference>
<evidence type="ECO:0000313" key="14">
    <source>
        <dbReference type="Proteomes" id="UP000238042"/>
    </source>
</evidence>
<dbReference type="AlphaFoldDB" id="A0A2S8AAP0"/>
<dbReference type="SUPFAM" id="SSF52833">
    <property type="entry name" value="Thioredoxin-like"/>
    <property type="match status" value="1"/>
</dbReference>
<dbReference type="InterPro" id="IPR013766">
    <property type="entry name" value="Thioredoxin_domain"/>
</dbReference>
<evidence type="ECO:0000259" key="12">
    <source>
        <dbReference type="PROSITE" id="PS51352"/>
    </source>
</evidence>
<keyword evidence="5" id="KW-0560">Oxidoreductase</keyword>
<keyword evidence="14" id="KW-1185">Reference proteome</keyword>
<dbReference type="EMBL" id="PSZM01000040">
    <property type="protein sequence ID" value="PQL91624.1"/>
    <property type="molecule type" value="Genomic_DNA"/>
</dbReference>
<evidence type="ECO:0000256" key="2">
    <source>
        <dbReference type="ARBA" id="ARBA00013017"/>
    </source>
</evidence>
<protein>
    <recommendedName>
        <fullName evidence="2">thioredoxin-dependent peroxiredoxin</fullName>
        <ecNumber evidence="2">1.11.1.24</ecNumber>
    </recommendedName>
    <alternativeName>
        <fullName evidence="8">Thioredoxin peroxidase</fullName>
    </alternativeName>
    <alternativeName>
        <fullName evidence="10">Thioredoxin-dependent peroxiredoxin Bcp</fullName>
    </alternativeName>
</protein>
<evidence type="ECO:0000256" key="4">
    <source>
        <dbReference type="ARBA" id="ARBA00022862"/>
    </source>
</evidence>
<comment type="function">
    <text evidence="1">Thiol-specific peroxidase that catalyzes the reduction of hydrogen peroxide and organic hydroperoxides to water and alcohols, respectively. Plays a role in cell protection against oxidative stress by detoxifying peroxides and as sensor of hydrogen peroxide-mediated signaling events.</text>
</comment>
<accession>A0A2S8AAP0</accession>
<dbReference type="GO" id="GO:0034599">
    <property type="term" value="P:cellular response to oxidative stress"/>
    <property type="evidence" value="ECO:0007669"/>
    <property type="project" value="TreeGrafter"/>
</dbReference>
<dbReference type="InterPro" id="IPR050924">
    <property type="entry name" value="Peroxiredoxin_BCP/PrxQ"/>
</dbReference>
<evidence type="ECO:0000256" key="3">
    <source>
        <dbReference type="ARBA" id="ARBA00022559"/>
    </source>
</evidence>
<dbReference type="GO" id="GO:0008379">
    <property type="term" value="F:thioredoxin peroxidase activity"/>
    <property type="evidence" value="ECO:0007669"/>
    <property type="project" value="TreeGrafter"/>
</dbReference>
<reference evidence="13 14" key="1">
    <citation type="submission" date="2018-02" db="EMBL/GenBank/DDBJ databases">
        <title>Genome sequences of Apibacter spp., gut symbionts of Asian honey bees.</title>
        <authorList>
            <person name="Kwong W.K."/>
            <person name="Steele M.I."/>
            <person name="Moran N.A."/>
        </authorList>
    </citation>
    <scope>NUCLEOTIDE SEQUENCE [LARGE SCALE GENOMIC DNA]</scope>
    <source>
        <strain evidence="14">wkB301</strain>
    </source>
</reference>
<dbReference type="InterPro" id="IPR000866">
    <property type="entry name" value="AhpC/TSA"/>
</dbReference>
<evidence type="ECO:0000256" key="5">
    <source>
        <dbReference type="ARBA" id="ARBA00023002"/>
    </source>
</evidence>
<evidence type="ECO:0000256" key="6">
    <source>
        <dbReference type="ARBA" id="ARBA00023157"/>
    </source>
</evidence>
<name>A0A2S8AAP0_9FLAO</name>
<sequence>MTNLQKQIENLNNTIGTQLPQEILKAFADSIADLKAKGIENYSFKEGRKIPSFCLKSTRKGISINSDDLLNNYDKIILAFFRGNWCPYCNLELKTLQNSLGQIEKKKVKLLAISPQKPEYSTMMKEENKLSYDILFDEDNIFAKQLGISFELQDFVIPHYRQLGINLREFNGNDENSLPIPAVFVIDKNYKITYSFVDANYMNRINIDELIKNL</sequence>
<dbReference type="InterPro" id="IPR036249">
    <property type="entry name" value="Thioredoxin-like_sf"/>
</dbReference>
<comment type="similarity">
    <text evidence="9">Belongs to the peroxiredoxin family. BCP/PrxQ subfamily.</text>
</comment>
<dbReference type="EC" id="1.11.1.24" evidence="2"/>
<evidence type="ECO:0000256" key="10">
    <source>
        <dbReference type="ARBA" id="ARBA00042639"/>
    </source>
</evidence>
<evidence type="ECO:0000256" key="8">
    <source>
        <dbReference type="ARBA" id="ARBA00032824"/>
    </source>
</evidence>
<dbReference type="Pfam" id="PF00578">
    <property type="entry name" value="AhpC-TSA"/>
    <property type="match status" value="1"/>
</dbReference>
<evidence type="ECO:0000256" key="11">
    <source>
        <dbReference type="ARBA" id="ARBA00049091"/>
    </source>
</evidence>
<dbReference type="PANTHER" id="PTHR42801">
    <property type="entry name" value="THIOREDOXIN-DEPENDENT PEROXIDE REDUCTASE"/>
    <property type="match status" value="1"/>
</dbReference>
<dbReference type="GO" id="GO:0005737">
    <property type="term" value="C:cytoplasm"/>
    <property type="evidence" value="ECO:0007669"/>
    <property type="project" value="TreeGrafter"/>
</dbReference>
<proteinExistence type="inferred from homology"/>
<dbReference type="PANTHER" id="PTHR42801:SF7">
    <property type="entry name" value="SLL1159 PROTEIN"/>
    <property type="match status" value="1"/>
</dbReference>
<evidence type="ECO:0000313" key="13">
    <source>
        <dbReference type="EMBL" id="PQL91624.1"/>
    </source>
</evidence>
<keyword evidence="4" id="KW-0049">Antioxidant</keyword>
<organism evidence="13 14">
    <name type="scientific">Apibacter adventoris</name>
    <dbReference type="NCBI Taxonomy" id="1679466"/>
    <lineage>
        <taxon>Bacteria</taxon>
        <taxon>Pseudomonadati</taxon>
        <taxon>Bacteroidota</taxon>
        <taxon>Flavobacteriia</taxon>
        <taxon>Flavobacteriales</taxon>
        <taxon>Weeksellaceae</taxon>
        <taxon>Apibacter</taxon>
    </lineage>
</organism>
<dbReference type="RefSeq" id="WP_105247006.1">
    <property type="nucleotide sequence ID" value="NZ_PSZM01000040.1"/>
</dbReference>
<dbReference type="PROSITE" id="PS51352">
    <property type="entry name" value="THIOREDOXIN_2"/>
    <property type="match status" value="1"/>
</dbReference>
<comment type="catalytic activity">
    <reaction evidence="11">
        <text>a hydroperoxide + [thioredoxin]-dithiol = an alcohol + [thioredoxin]-disulfide + H2O</text>
        <dbReference type="Rhea" id="RHEA:62620"/>
        <dbReference type="Rhea" id="RHEA-COMP:10698"/>
        <dbReference type="Rhea" id="RHEA-COMP:10700"/>
        <dbReference type="ChEBI" id="CHEBI:15377"/>
        <dbReference type="ChEBI" id="CHEBI:29950"/>
        <dbReference type="ChEBI" id="CHEBI:30879"/>
        <dbReference type="ChEBI" id="CHEBI:35924"/>
        <dbReference type="ChEBI" id="CHEBI:50058"/>
        <dbReference type="EC" id="1.11.1.24"/>
    </reaction>
</comment>
<gene>
    <name evidence="13" type="ORF">C4S77_07410</name>
</gene>
<feature type="domain" description="Thioredoxin" evidence="12">
    <location>
        <begin position="44"/>
        <end position="214"/>
    </location>
</feature>
<dbReference type="Gene3D" id="3.40.30.10">
    <property type="entry name" value="Glutaredoxin"/>
    <property type="match status" value="1"/>
</dbReference>
<comment type="caution">
    <text evidence="13">The sequence shown here is derived from an EMBL/GenBank/DDBJ whole genome shotgun (WGS) entry which is preliminary data.</text>
</comment>
<keyword evidence="3" id="KW-0575">Peroxidase</keyword>
<keyword evidence="6" id="KW-1015">Disulfide bond</keyword>
<dbReference type="Proteomes" id="UP000238042">
    <property type="component" value="Unassembled WGS sequence"/>
</dbReference>